<reference evidence="1" key="1">
    <citation type="submission" date="2020-11" db="EMBL/GenBank/DDBJ databases">
        <title>Sequencing the genomes of 1000 actinobacteria strains.</title>
        <authorList>
            <person name="Klenk H.-P."/>
        </authorList>
    </citation>
    <scope>NUCLEOTIDE SEQUENCE</scope>
    <source>
        <strain evidence="1">DSM 26152</strain>
    </source>
</reference>
<accession>A0A931D770</accession>
<dbReference type="AlphaFoldDB" id="A0A931D770"/>
<gene>
    <name evidence="1" type="ORF">IW252_001707</name>
</gene>
<dbReference type="Proteomes" id="UP000625033">
    <property type="component" value="Unassembled WGS sequence"/>
</dbReference>
<keyword evidence="2" id="KW-1185">Reference proteome</keyword>
<dbReference type="PANTHER" id="PTHR21525">
    <property type="entry name" value="MOTILE SPERM PROTEIN"/>
    <property type="match status" value="1"/>
</dbReference>
<comment type="caution">
    <text evidence="1">The sequence shown here is derived from an EMBL/GenBank/DDBJ whole genome shotgun (WGS) entry which is preliminary data.</text>
</comment>
<proteinExistence type="predicted"/>
<sequence length="474" mass="51130">MTVSTTNLPESWPDAEAINNAAEKVRKVGTRSREIYDDVATTWSGLSGAGVFESPHQAQVLAAPTSSVEPFILITETSTENVAKALEDFGEAMGPDNKQRYDDVLIVAQAHNNISFSSEEDKPENYHSDQVAIQREIDQVATLYDEAVQDCARAINQENPMRDLPAGVAGAHATYKNVTKYLKKAGVHSANFKVRRGQLLFVYNTEVNPYRKQFPTSFKINRKILEGLHVPQSYIDRLTGEFKGKHKTSYGQFERWLEKAGKRTPLGLLLAKYPHLKRTRIKFDGMNIRARAAVTPTTGMKPLPSNSKMSKTKLTKALERLNKLQKTPLLKGVAVVSAGLNAYDNYTDAYADSMLRDPDKTPAEHRQQAVTDAAIKTGAETVGATVGTAVGRGVGAAVGQAIIPIPGVGAAVGGFVGGLAGGYLGGKVGGFVGDQINNFLHSDTGEKIVDGIKDVGSAAVDKGKEVLSSLNPFD</sequence>
<organism evidence="1 2">
    <name type="scientific">Zhihengliuella flava</name>
    <dbReference type="NCBI Taxonomy" id="1285193"/>
    <lineage>
        <taxon>Bacteria</taxon>
        <taxon>Bacillati</taxon>
        <taxon>Actinomycetota</taxon>
        <taxon>Actinomycetes</taxon>
        <taxon>Micrococcales</taxon>
        <taxon>Micrococcaceae</taxon>
        <taxon>Zhihengliuella</taxon>
    </lineage>
</organism>
<evidence type="ECO:0000313" key="1">
    <source>
        <dbReference type="EMBL" id="MBG6084940.1"/>
    </source>
</evidence>
<evidence type="ECO:0000313" key="2">
    <source>
        <dbReference type="Proteomes" id="UP000625033"/>
    </source>
</evidence>
<dbReference type="EMBL" id="JADOTZ010000001">
    <property type="protein sequence ID" value="MBG6084940.1"/>
    <property type="molecule type" value="Genomic_DNA"/>
</dbReference>
<dbReference type="PANTHER" id="PTHR21525:SF9">
    <property type="entry name" value="CHANNEL_COLICIN DOMAIN-CONTAINING PROTEIN"/>
    <property type="match status" value="1"/>
</dbReference>
<evidence type="ECO:0008006" key="3">
    <source>
        <dbReference type="Google" id="ProtNLM"/>
    </source>
</evidence>
<protein>
    <recommendedName>
        <fullName evidence="3">Glycine zipper domain-containing protein</fullName>
    </recommendedName>
</protein>
<name>A0A931D770_9MICC</name>
<dbReference type="RefSeq" id="WP_196836180.1">
    <property type="nucleotide sequence ID" value="NZ_JADOTZ010000001.1"/>
</dbReference>